<proteinExistence type="inferred from homology"/>
<keyword evidence="5" id="KW-0808">Transferase</keyword>
<comment type="caution">
    <text evidence="11">The sequence shown here is derived from an EMBL/GenBank/DDBJ whole genome shotgun (WGS) entry which is preliminary data.</text>
</comment>
<dbReference type="PANTHER" id="PTHR12714">
    <property type="entry name" value="PROTEIN-S ISOPRENYLCYSTEINE O-METHYLTRANSFERASE"/>
    <property type="match status" value="1"/>
</dbReference>
<dbReference type="Pfam" id="PF04140">
    <property type="entry name" value="ICMT"/>
    <property type="match status" value="1"/>
</dbReference>
<evidence type="ECO:0000256" key="1">
    <source>
        <dbReference type="ARBA" id="ARBA00004141"/>
    </source>
</evidence>
<dbReference type="EC" id="2.1.1.100" evidence="3 10"/>
<keyword evidence="10" id="KW-0256">Endoplasmic reticulum</keyword>
<comment type="similarity">
    <text evidence="2 10">Belongs to the class VI-like SAM-binding methyltransferase superfamily. Isoprenylcysteine carboxyl methyltransferase family.</text>
</comment>
<feature type="transmembrane region" description="Helical" evidence="10">
    <location>
        <begin position="40"/>
        <end position="59"/>
    </location>
</feature>
<dbReference type="InterPro" id="IPR025770">
    <property type="entry name" value="PPMT_MeTrfase"/>
</dbReference>
<evidence type="ECO:0000256" key="4">
    <source>
        <dbReference type="ARBA" id="ARBA00022603"/>
    </source>
</evidence>
<keyword evidence="7 10" id="KW-0812">Transmembrane</keyword>
<dbReference type="PROSITE" id="PS51564">
    <property type="entry name" value="SAM_ICMT"/>
    <property type="match status" value="1"/>
</dbReference>
<dbReference type="Gene3D" id="1.20.120.1630">
    <property type="match status" value="1"/>
</dbReference>
<dbReference type="PANTHER" id="PTHR12714:SF9">
    <property type="entry name" value="PROTEIN-S-ISOPRENYLCYSTEINE O-METHYLTRANSFERASE"/>
    <property type="match status" value="1"/>
</dbReference>
<accession>A0ABQ8X8P1</accession>
<keyword evidence="8 10" id="KW-1133">Transmembrane helix</keyword>
<comment type="caution">
    <text evidence="10">Lacks conserved residue(s) required for the propagation of feature annotation.</text>
</comment>
<dbReference type="Gene3D" id="3.30.420.40">
    <property type="match status" value="1"/>
</dbReference>
<evidence type="ECO:0000256" key="9">
    <source>
        <dbReference type="ARBA" id="ARBA00023136"/>
    </source>
</evidence>
<comment type="subcellular location">
    <subcellularLocation>
        <location evidence="10">Endoplasmic reticulum membrane</location>
        <topology evidence="10">Multi-pass membrane protein</topology>
    </subcellularLocation>
    <subcellularLocation>
        <location evidence="1">Membrane</location>
        <topology evidence="1">Multi-pass membrane protein</topology>
    </subcellularLocation>
</comment>
<evidence type="ECO:0000313" key="11">
    <source>
        <dbReference type="EMBL" id="KAJ6227579.1"/>
    </source>
</evidence>
<evidence type="ECO:0000256" key="5">
    <source>
        <dbReference type="ARBA" id="ARBA00022679"/>
    </source>
</evidence>
<comment type="catalytic activity">
    <reaction evidence="10">
        <text>[protein]-C-terminal S-[(2E,6E)-farnesyl]-L-cysteine + S-adenosyl-L-methionine = [protein]-C-terminal S-[(2E,6E)-farnesyl]-L-cysteine methyl ester + S-adenosyl-L-homocysteine</text>
        <dbReference type="Rhea" id="RHEA:21672"/>
        <dbReference type="Rhea" id="RHEA-COMP:12125"/>
        <dbReference type="Rhea" id="RHEA-COMP:12126"/>
        <dbReference type="ChEBI" id="CHEBI:57856"/>
        <dbReference type="ChEBI" id="CHEBI:59789"/>
        <dbReference type="ChEBI" id="CHEBI:90510"/>
        <dbReference type="ChEBI" id="CHEBI:90511"/>
        <dbReference type="EC" id="2.1.1.100"/>
    </reaction>
</comment>
<evidence type="ECO:0000256" key="3">
    <source>
        <dbReference type="ARBA" id="ARBA00012151"/>
    </source>
</evidence>
<evidence type="ECO:0000313" key="12">
    <source>
        <dbReference type="Proteomes" id="UP001150062"/>
    </source>
</evidence>
<sequence length="213" mass="24953">MFSFLVTPFIFFLFLVEFHSTEYLLVYIYNRKDLCFQSTLITAELTFWIVLGYIEYFFYGYFNPTLKTSNFFQIIGILLLLIGEGMRKVGMITAQHNFTHEVQYQKRQKHRLIDFGIYAYIRHPGYLGFWIWCIGGQLFLGNVISAIAYAAILWKWFAERIEDEEEALSRFFPTAYKEYKKRKLFIIMSEETALVIDNGSGTCKAGFAGDDAP</sequence>
<dbReference type="InterPro" id="IPR007269">
    <property type="entry name" value="ICMT_MeTrfase"/>
</dbReference>
<feature type="transmembrane region" description="Helical" evidence="10">
    <location>
        <begin position="138"/>
        <end position="157"/>
    </location>
</feature>
<keyword evidence="9 10" id="KW-0472">Membrane</keyword>
<gene>
    <name evidence="11" type="ORF">M0813_09818</name>
</gene>
<evidence type="ECO:0000256" key="2">
    <source>
        <dbReference type="ARBA" id="ARBA00009140"/>
    </source>
</evidence>
<keyword evidence="6 10" id="KW-0949">S-adenosyl-L-methionine</keyword>
<dbReference type="SUPFAM" id="SSF53067">
    <property type="entry name" value="Actin-like ATPase domain"/>
    <property type="match status" value="1"/>
</dbReference>
<evidence type="ECO:0000256" key="6">
    <source>
        <dbReference type="ARBA" id="ARBA00022691"/>
    </source>
</evidence>
<protein>
    <recommendedName>
        <fullName evidence="3 10">Protein-S-isoprenylcysteine O-methyltransferase</fullName>
        <ecNumber evidence="3 10">2.1.1.100</ecNumber>
    </recommendedName>
</protein>
<organism evidence="11 12">
    <name type="scientific">Anaeramoeba flamelloides</name>
    <dbReference type="NCBI Taxonomy" id="1746091"/>
    <lineage>
        <taxon>Eukaryota</taxon>
        <taxon>Metamonada</taxon>
        <taxon>Anaeramoebidae</taxon>
        <taxon>Anaeramoeba</taxon>
    </lineage>
</organism>
<evidence type="ECO:0000256" key="7">
    <source>
        <dbReference type="ARBA" id="ARBA00022692"/>
    </source>
</evidence>
<dbReference type="InterPro" id="IPR043129">
    <property type="entry name" value="ATPase_NBD"/>
</dbReference>
<dbReference type="Proteomes" id="UP001150062">
    <property type="component" value="Unassembled WGS sequence"/>
</dbReference>
<evidence type="ECO:0000256" key="10">
    <source>
        <dbReference type="RuleBase" id="RU362022"/>
    </source>
</evidence>
<evidence type="ECO:0000256" key="8">
    <source>
        <dbReference type="ARBA" id="ARBA00022989"/>
    </source>
</evidence>
<reference evidence="11" key="1">
    <citation type="submission" date="2022-08" db="EMBL/GenBank/DDBJ databases">
        <title>Novel sulfate-reducing endosymbionts in the free-living metamonad Anaeramoeba.</title>
        <authorList>
            <person name="Jerlstrom-Hultqvist J."/>
            <person name="Cepicka I."/>
            <person name="Gallot-Lavallee L."/>
            <person name="Salas-Leiva D."/>
            <person name="Curtis B.A."/>
            <person name="Zahonova K."/>
            <person name="Pipaliya S."/>
            <person name="Dacks J."/>
            <person name="Roger A.J."/>
        </authorList>
    </citation>
    <scope>NUCLEOTIDE SEQUENCE</scope>
    <source>
        <strain evidence="11">Schooner1</strain>
    </source>
</reference>
<dbReference type="EMBL" id="JAOAOG010000334">
    <property type="protein sequence ID" value="KAJ6227579.1"/>
    <property type="molecule type" value="Genomic_DNA"/>
</dbReference>
<feature type="transmembrane region" description="Helical" evidence="10">
    <location>
        <begin position="6"/>
        <end position="28"/>
    </location>
</feature>
<keyword evidence="4 10" id="KW-0489">Methyltransferase</keyword>
<keyword evidence="12" id="KW-1185">Reference proteome</keyword>
<name>A0ABQ8X8P1_9EUKA</name>